<reference evidence="2 3" key="1">
    <citation type="submission" date="2019-03" db="EMBL/GenBank/DDBJ databases">
        <title>Genomic Encyclopedia of Type Strains, Phase IV (KMG-IV): sequencing the most valuable type-strain genomes for metagenomic binning, comparative biology and taxonomic classification.</title>
        <authorList>
            <person name="Goeker M."/>
        </authorList>
    </citation>
    <scope>NUCLEOTIDE SEQUENCE [LARGE SCALE GENOMIC DNA]</scope>
    <source>
        <strain evidence="2 3">DSM 12121</strain>
    </source>
</reference>
<name>A0A4R6DRZ5_9RHOO</name>
<comment type="caution">
    <text evidence="2">The sequence shown here is derived from an EMBL/GenBank/DDBJ whole genome shotgun (WGS) entry which is preliminary data.</text>
</comment>
<dbReference type="Pfam" id="PF12790">
    <property type="entry name" value="T6SS-SciN"/>
    <property type="match status" value="1"/>
</dbReference>
<organism evidence="2 3">
    <name type="scientific">Azoarcus indigens</name>
    <dbReference type="NCBI Taxonomy" id="29545"/>
    <lineage>
        <taxon>Bacteria</taxon>
        <taxon>Pseudomonadati</taxon>
        <taxon>Pseudomonadota</taxon>
        <taxon>Betaproteobacteria</taxon>
        <taxon>Rhodocyclales</taxon>
        <taxon>Zoogloeaceae</taxon>
        <taxon>Azoarcus</taxon>
    </lineage>
</organism>
<protein>
    <submittedName>
        <fullName evidence="2">Type VI secretion system protein VasD</fullName>
    </submittedName>
</protein>
<accession>A0A4R6DRZ5</accession>
<gene>
    <name evidence="2" type="ORF">C7389_12174</name>
</gene>
<keyword evidence="3" id="KW-1185">Reference proteome</keyword>
<dbReference type="InterPro" id="IPR017734">
    <property type="entry name" value="T6SS_SciN"/>
</dbReference>
<dbReference type="RefSeq" id="WP_168977690.1">
    <property type="nucleotide sequence ID" value="NZ_SNVV01000021.1"/>
</dbReference>
<feature type="region of interest" description="Disordered" evidence="1">
    <location>
        <begin position="114"/>
        <end position="133"/>
    </location>
</feature>
<feature type="region of interest" description="Disordered" evidence="1">
    <location>
        <begin position="169"/>
        <end position="215"/>
    </location>
</feature>
<dbReference type="PANTHER" id="PTHR37625">
    <property type="entry name" value="OUTER MEMBRANE LIPOPROTEIN-RELATED"/>
    <property type="match status" value="1"/>
</dbReference>
<proteinExistence type="predicted"/>
<sequence length="338" mass="36284">MKRALTILLATFQVAACGTVGEVLRKTGQVLMDPSIQVGSTADQPTQIALSLYAGQDVNPNPESAIPVPAAPDAGQHQPVLVDEEDDSPYAIRLNGANQTELVESLRILLAHLEENPDSPPPDISAGRLRGQTPSLPLTPGLVSPHPGLLMSVPPSTATMQDAILQRTTGSKSTAPWPLPRQRGAPTLSPGQYQTGATLPDIPSASSPASPPGSEVATPIAFKVLQLKDDSLLLNASAEQLWLDTRKALGSTYLSVDDYVLLPGQFKYINFRPLETDANYIAVVANFRDPDASTWKQVRRVPPRGEKHALLISFHGRHVAITDERYPPAQSSRSSRKP</sequence>
<dbReference type="EMBL" id="SNVV01000021">
    <property type="protein sequence ID" value="TDN47269.1"/>
    <property type="molecule type" value="Genomic_DNA"/>
</dbReference>
<evidence type="ECO:0000313" key="3">
    <source>
        <dbReference type="Proteomes" id="UP000295129"/>
    </source>
</evidence>
<dbReference type="Gene3D" id="2.60.40.4150">
    <property type="entry name" value="Type VI secretion system, lipoprotein SciN"/>
    <property type="match status" value="1"/>
</dbReference>
<evidence type="ECO:0000256" key="1">
    <source>
        <dbReference type="SAM" id="MobiDB-lite"/>
    </source>
</evidence>
<evidence type="ECO:0000313" key="2">
    <source>
        <dbReference type="EMBL" id="TDN47269.1"/>
    </source>
</evidence>
<dbReference type="NCBIfam" id="TIGR03352">
    <property type="entry name" value="VI_chp_3"/>
    <property type="match status" value="1"/>
</dbReference>
<dbReference type="PANTHER" id="PTHR37625:SF5">
    <property type="entry name" value="LIPOPROTEIN"/>
    <property type="match status" value="1"/>
</dbReference>
<dbReference type="AlphaFoldDB" id="A0A4R6DRZ5"/>
<dbReference type="InterPro" id="IPR038706">
    <property type="entry name" value="Type_VI_SciN-like_sf"/>
</dbReference>
<dbReference type="Proteomes" id="UP000295129">
    <property type="component" value="Unassembled WGS sequence"/>
</dbReference>